<keyword evidence="8" id="KW-1185">Reference proteome</keyword>
<dbReference type="InParanoid" id="T0QZV7"/>
<dbReference type="InterPro" id="IPR051485">
    <property type="entry name" value="SR-CTD_assoc_factor"/>
</dbReference>
<dbReference type="InterPro" id="IPR035979">
    <property type="entry name" value="RBD_domain_sf"/>
</dbReference>
<dbReference type="PANTHER" id="PTHR23140:SF0">
    <property type="entry name" value="U2 SNRNP-ASSOCIATED SURP MOTIF-CONTAINING PROTEIN"/>
    <property type="match status" value="1"/>
</dbReference>
<name>T0QZV7_SAPDV</name>
<feature type="compositionally biased region" description="Pro residues" evidence="3">
    <location>
        <begin position="91"/>
        <end position="101"/>
    </location>
</feature>
<dbReference type="SMART" id="SM00582">
    <property type="entry name" value="RPR"/>
    <property type="match status" value="1"/>
</dbReference>
<feature type="domain" description="CID" evidence="6">
    <location>
        <begin position="498"/>
        <end position="652"/>
    </location>
</feature>
<dbReference type="GO" id="GO:0005634">
    <property type="term" value="C:nucleus"/>
    <property type="evidence" value="ECO:0007669"/>
    <property type="project" value="TreeGrafter"/>
</dbReference>
<feature type="compositionally biased region" description="Low complexity" evidence="3">
    <location>
        <begin position="438"/>
        <end position="448"/>
    </location>
</feature>
<dbReference type="EMBL" id="JH767138">
    <property type="protein sequence ID" value="EQC39580.1"/>
    <property type="molecule type" value="Genomic_DNA"/>
</dbReference>
<feature type="region of interest" description="Disordered" evidence="3">
    <location>
        <begin position="297"/>
        <end position="328"/>
    </location>
</feature>
<dbReference type="Proteomes" id="UP000030762">
    <property type="component" value="Unassembled WGS sequence"/>
</dbReference>
<dbReference type="OrthoDB" id="204949at2759"/>
<dbReference type="OMA" id="FKSRVCN"/>
<feature type="compositionally biased region" description="Basic residues" evidence="3">
    <location>
        <begin position="449"/>
        <end position="458"/>
    </location>
</feature>
<dbReference type="InterPro" id="IPR008942">
    <property type="entry name" value="ENTH_VHS"/>
</dbReference>
<evidence type="ECO:0000313" key="7">
    <source>
        <dbReference type="EMBL" id="EQC39580.1"/>
    </source>
</evidence>
<evidence type="ECO:0000256" key="2">
    <source>
        <dbReference type="PROSITE-ProRule" id="PRU00176"/>
    </source>
</evidence>
<dbReference type="PROSITE" id="PS50102">
    <property type="entry name" value="RRM"/>
    <property type="match status" value="1"/>
</dbReference>
<dbReference type="InterPro" id="IPR000504">
    <property type="entry name" value="RRM_dom"/>
</dbReference>
<feature type="compositionally biased region" description="Basic and acidic residues" evidence="3">
    <location>
        <begin position="34"/>
        <end position="50"/>
    </location>
</feature>
<feature type="region of interest" description="Disordered" evidence="3">
    <location>
        <begin position="1"/>
        <end position="50"/>
    </location>
</feature>
<evidence type="ECO:0000313" key="8">
    <source>
        <dbReference type="Proteomes" id="UP000030762"/>
    </source>
</evidence>
<evidence type="ECO:0000256" key="3">
    <source>
        <dbReference type="SAM" id="MobiDB-lite"/>
    </source>
</evidence>
<dbReference type="Gene3D" id="3.30.70.330">
    <property type="match status" value="1"/>
</dbReference>
<dbReference type="GO" id="GO:0006396">
    <property type="term" value="P:RNA processing"/>
    <property type="evidence" value="ECO:0007669"/>
    <property type="project" value="InterPro"/>
</dbReference>
<dbReference type="VEuPathDB" id="FungiDB:SDRG_03014"/>
<dbReference type="AlphaFoldDB" id="T0QZV7"/>
<dbReference type="GeneID" id="19943741"/>
<protein>
    <submittedName>
        <fullName evidence="7">Uncharacterized protein</fullName>
    </submittedName>
</protein>
<feature type="region of interest" description="Disordered" evidence="3">
    <location>
        <begin position="78"/>
        <end position="125"/>
    </location>
</feature>
<dbReference type="InterPro" id="IPR012677">
    <property type="entry name" value="Nucleotide-bd_a/b_plait_sf"/>
</dbReference>
<dbReference type="InterPro" id="IPR035967">
    <property type="entry name" value="SWAP/Surp_sf"/>
</dbReference>
<dbReference type="InterPro" id="IPR000061">
    <property type="entry name" value="Surp"/>
</dbReference>
<sequence length="783" mass="87564">MDDERQRKRKLYEDGAKRPEDGVPRFSMATQKKTKFDKEREEQERKKRIADEEAAKVYESFVASFEHEPRQAFVQAGALSAPAYTPQRYETPPPLRRPMPGPARSSSAKSSSSSTSAKAFAFAMDDEDEPPVVDVPRKKIREMDLFLQEIKEHKFEPAPAVDVYPHRDIGGSHDDGVGDTTNLYVGNLPPTITEDALRTIFEEYGAIYSVKIMWPRNDEERLRGRLTGFVCFRRRDDADDARVHLNERIVDGQEIMVGWGKAVRMDAPKPSSMFAPPVAFPRPLMTPPPMFARPPPPSMGFPPRPPFPGPPPPRPTMMTGTPLSGPPRGLPFARPPIIVELPDKDTVRYVNRFAECVAEGGPQMEDAMRLRPDDRFLFLTDHNSSLFHYYKWKVLSLRRGENDYRWGRDPIPGENGLVYLPPPPRDSASSSVRDGAPRSRSPSPARSPRPARRTHHRFTRDANSPQSHLSTIEKGAVMTGAQLAAARDKEEGRQRNLLDADGYDDFCELLEDVSLERDAICDVMAFALDHSECAVDIVSIVAKAFRVEYAADDDEKLLLPPMTYVARLYVISDILHNSTAPKKNASLYRTQFEECLPEIMQVLNHVHQTIVGRMSFNLMRDKVLSVLNAWENWSLFPPSYLLGLNATFLAKKDPSDVDPRSVLGPEILNLSEDRLKRKCKQAGLVSSGSTLDMYACLAMLQRFTSVAKAPTSAKNQGDDDLDGAPMDEMPDAPMGGEDDDIDGMPLDGNQDDDDLDGEPLDDDVDGEPLDDVDGEPLDDDEAA</sequence>
<evidence type="ECO:0000259" key="6">
    <source>
        <dbReference type="PROSITE" id="PS51391"/>
    </source>
</evidence>
<dbReference type="PROSITE" id="PS51391">
    <property type="entry name" value="CID"/>
    <property type="match status" value="1"/>
</dbReference>
<dbReference type="RefSeq" id="XP_008606852.1">
    <property type="nucleotide sequence ID" value="XM_008608630.1"/>
</dbReference>
<feature type="domain" description="SURP motif" evidence="5">
    <location>
        <begin position="349"/>
        <end position="390"/>
    </location>
</feature>
<dbReference type="SUPFAM" id="SSF54928">
    <property type="entry name" value="RNA-binding domain, RBD"/>
    <property type="match status" value="1"/>
</dbReference>
<gene>
    <name evidence="7" type="ORF">SDRG_03014</name>
</gene>
<feature type="domain" description="RRM" evidence="4">
    <location>
        <begin position="181"/>
        <end position="262"/>
    </location>
</feature>
<keyword evidence="1 2" id="KW-0694">RNA-binding</keyword>
<organism evidence="7 8">
    <name type="scientific">Saprolegnia diclina (strain VS20)</name>
    <dbReference type="NCBI Taxonomy" id="1156394"/>
    <lineage>
        <taxon>Eukaryota</taxon>
        <taxon>Sar</taxon>
        <taxon>Stramenopiles</taxon>
        <taxon>Oomycota</taxon>
        <taxon>Saprolegniomycetes</taxon>
        <taxon>Saprolegniales</taxon>
        <taxon>Saprolegniaceae</taxon>
        <taxon>Saprolegnia</taxon>
    </lineage>
</organism>
<accession>T0QZV7</accession>
<reference evidence="7 8" key="1">
    <citation type="submission" date="2012-04" db="EMBL/GenBank/DDBJ databases">
        <title>The Genome Sequence of Saprolegnia declina VS20.</title>
        <authorList>
            <consortium name="The Broad Institute Genome Sequencing Platform"/>
            <person name="Russ C."/>
            <person name="Nusbaum C."/>
            <person name="Tyler B."/>
            <person name="van West P."/>
            <person name="Dieguez-Uribeondo J."/>
            <person name="de Bruijn I."/>
            <person name="Tripathy S."/>
            <person name="Jiang R."/>
            <person name="Young S.K."/>
            <person name="Zeng Q."/>
            <person name="Gargeya S."/>
            <person name="Fitzgerald M."/>
            <person name="Haas B."/>
            <person name="Abouelleil A."/>
            <person name="Alvarado L."/>
            <person name="Arachchi H.M."/>
            <person name="Berlin A."/>
            <person name="Chapman S.B."/>
            <person name="Goldberg J."/>
            <person name="Griggs A."/>
            <person name="Gujja S."/>
            <person name="Hansen M."/>
            <person name="Howarth C."/>
            <person name="Imamovic A."/>
            <person name="Larimer J."/>
            <person name="McCowen C."/>
            <person name="Montmayeur A."/>
            <person name="Murphy C."/>
            <person name="Neiman D."/>
            <person name="Pearson M."/>
            <person name="Priest M."/>
            <person name="Roberts A."/>
            <person name="Saif S."/>
            <person name="Shea T."/>
            <person name="Sisk P."/>
            <person name="Sykes S."/>
            <person name="Wortman J."/>
            <person name="Nusbaum C."/>
            <person name="Birren B."/>
        </authorList>
    </citation>
    <scope>NUCLEOTIDE SEQUENCE [LARGE SCALE GENOMIC DNA]</scope>
    <source>
        <strain evidence="7 8">VS20</strain>
    </source>
</reference>
<dbReference type="Pfam" id="PF00076">
    <property type="entry name" value="RRM_1"/>
    <property type="match status" value="1"/>
</dbReference>
<feature type="compositionally biased region" description="Acidic residues" evidence="3">
    <location>
        <begin position="749"/>
        <end position="783"/>
    </location>
</feature>
<feature type="compositionally biased region" description="Low complexity" evidence="3">
    <location>
        <begin position="102"/>
        <end position="123"/>
    </location>
</feature>
<feature type="region of interest" description="Disordered" evidence="3">
    <location>
        <begin position="707"/>
        <end position="783"/>
    </location>
</feature>
<dbReference type="InterPro" id="IPR006569">
    <property type="entry name" value="CID_dom"/>
</dbReference>
<dbReference type="Gene3D" id="1.25.40.90">
    <property type="match status" value="1"/>
</dbReference>
<dbReference type="Pfam" id="PF04818">
    <property type="entry name" value="CID"/>
    <property type="match status" value="1"/>
</dbReference>
<dbReference type="Gene3D" id="1.10.10.790">
    <property type="entry name" value="Surp module"/>
    <property type="match status" value="1"/>
</dbReference>
<feature type="compositionally biased region" description="Pro residues" evidence="3">
    <location>
        <begin position="297"/>
        <end position="315"/>
    </location>
</feature>
<dbReference type="SMART" id="SM00648">
    <property type="entry name" value="SWAP"/>
    <property type="match status" value="1"/>
</dbReference>
<evidence type="ECO:0000259" key="4">
    <source>
        <dbReference type="PROSITE" id="PS50102"/>
    </source>
</evidence>
<dbReference type="SMART" id="SM00360">
    <property type="entry name" value="RRM"/>
    <property type="match status" value="1"/>
</dbReference>
<dbReference type="PROSITE" id="PS50128">
    <property type="entry name" value="SURP"/>
    <property type="match status" value="1"/>
</dbReference>
<evidence type="ECO:0000259" key="5">
    <source>
        <dbReference type="PROSITE" id="PS50128"/>
    </source>
</evidence>
<dbReference type="eggNOG" id="KOG0151">
    <property type="taxonomic scope" value="Eukaryota"/>
</dbReference>
<evidence type="ECO:0000256" key="1">
    <source>
        <dbReference type="ARBA" id="ARBA00022884"/>
    </source>
</evidence>
<feature type="region of interest" description="Disordered" evidence="3">
    <location>
        <begin position="408"/>
        <end position="469"/>
    </location>
</feature>
<dbReference type="FunCoup" id="T0QZV7">
    <property type="interactions" value="464"/>
</dbReference>
<feature type="compositionally biased region" description="Basic and acidic residues" evidence="3">
    <location>
        <begin position="1"/>
        <end position="23"/>
    </location>
</feature>
<dbReference type="GO" id="GO:0003723">
    <property type="term" value="F:RNA binding"/>
    <property type="evidence" value="ECO:0007669"/>
    <property type="project" value="UniProtKB-UniRule"/>
</dbReference>
<dbReference type="SUPFAM" id="SSF109905">
    <property type="entry name" value="Surp module (SWAP domain)"/>
    <property type="match status" value="1"/>
</dbReference>
<dbReference type="PANTHER" id="PTHR23140">
    <property type="entry name" value="RNA PROCESSING PROTEIN LD23810P"/>
    <property type="match status" value="1"/>
</dbReference>
<proteinExistence type="predicted"/>
<dbReference type="Pfam" id="PF01805">
    <property type="entry name" value="Surp"/>
    <property type="match status" value="1"/>
</dbReference>
<dbReference type="STRING" id="1156394.T0QZV7"/>